<evidence type="ECO:0000313" key="1">
    <source>
        <dbReference type="EMBL" id="KAB8360921.1"/>
    </source>
</evidence>
<name>A0A5N6KYY3_9ROSI</name>
<accession>A0A5N6KYY3</accession>
<dbReference type="AlphaFoldDB" id="A0A5N6KYY3"/>
<keyword evidence="2" id="KW-1185">Reference proteome</keyword>
<dbReference type="Proteomes" id="UP000327013">
    <property type="component" value="Unassembled WGS sequence"/>
</dbReference>
<evidence type="ECO:0000313" key="2">
    <source>
        <dbReference type="Proteomes" id="UP000327013"/>
    </source>
</evidence>
<dbReference type="PANTHER" id="PTHR33927">
    <property type="entry name" value="TRANSMEMBRANE PROTEIN"/>
    <property type="match status" value="1"/>
</dbReference>
<dbReference type="EMBL" id="VIBQ01000017">
    <property type="protein sequence ID" value="KAB8360921.1"/>
    <property type="molecule type" value="Genomic_DNA"/>
</dbReference>
<comment type="caution">
    <text evidence="1">The sequence shown here is derived from an EMBL/GenBank/DDBJ whole genome shotgun (WGS) entry which is preliminary data.</text>
</comment>
<proteinExistence type="predicted"/>
<protein>
    <submittedName>
        <fullName evidence="1">Uncharacterized protein</fullName>
    </submittedName>
</protein>
<sequence length="181" mass="19429">MSVRLADRPLQETHPFAVIPKGAGRQGFSVIVSHAGDWTARLIASPPTALWTRGVPQCGVLRVACMFRRVVVVATGSGIGPCLGLFSGRPDVQARVLWSTPSPLQTYGAAIMATVKQADDKAVIIDTRKTGRPDLVALAYLLYEKSCAEAMMVISNPRVTQAVVHGMEQRGVPVYAPIFDS</sequence>
<dbReference type="InterPro" id="IPR052979">
    <property type="entry name" value="Adenylate-forming_domain"/>
</dbReference>
<reference evidence="1 2" key="1">
    <citation type="submission" date="2019-06" db="EMBL/GenBank/DDBJ databases">
        <title>A chromosomal-level reference genome of Carpinus fangiana (Coryloideae, Betulaceae).</title>
        <authorList>
            <person name="Yang X."/>
            <person name="Wang Z."/>
            <person name="Zhang L."/>
            <person name="Hao G."/>
            <person name="Liu J."/>
            <person name="Yang Y."/>
        </authorList>
    </citation>
    <scope>NUCLEOTIDE SEQUENCE [LARGE SCALE GENOMIC DNA]</scope>
    <source>
        <strain evidence="1">Cfa_2016G</strain>
        <tissue evidence="1">Leaf</tissue>
    </source>
</reference>
<dbReference type="PANTHER" id="PTHR33927:SF5">
    <property type="entry name" value="ENZYME, PUTATIVE (AFU_ORTHOLOGUE AFUA_8G01222)-RELATED"/>
    <property type="match status" value="1"/>
</dbReference>
<dbReference type="OrthoDB" id="3142841at2759"/>
<gene>
    <name evidence="1" type="ORF">FH972_024653</name>
</gene>
<organism evidence="1 2">
    <name type="scientific">Carpinus fangiana</name>
    <dbReference type="NCBI Taxonomy" id="176857"/>
    <lineage>
        <taxon>Eukaryota</taxon>
        <taxon>Viridiplantae</taxon>
        <taxon>Streptophyta</taxon>
        <taxon>Embryophyta</taxon>
        <taxon>Tracheophyta</taxon>
        <taxon>Spermatophyta</taxon>
        <taxon>Magnoliopsida</taxon>
        <taxon>eudicotyledons</taxon>
        <taxon>Gunneridae</taxon>
        <taxon>Pentapetalae</taxon>
        <taxon>rosids</taxon>
        <taxon>fabids</taxon>
        <taxon>Fagales</taxon>
        <taxon>Betulaceae</taxon>
        <taxon>Carpinus</taxon>
    </lineage>
</organism>